<feature type="compositionally biased region" description="Basic and acidic residues" evidence="1">
    <location>
        <begin position="49"/>
        <end position="69"/>
    </location>
</feature>
<evidence type="ECO:0000313" key="2">
    <source>
        <dbReference type="EMBL" id="EEB12614.1"/>
    </source>
</evidence>
<dbReference type="CTD" id="8240197"/>
<proteinExistence type="predicted"/>
<dbReference type="EMBL" id="AAZO01002251">
    <property type="status" value="NOT_ANNOTATED_CDS"/>
    <property type="molecule type" value="Genomic_DNA"/>
</dbReference>
<feature type="region of interest" description="Disordered" evidence="1">
    <location>
        <begin position="45"/>
        <end position="69"/>
    </location>
</feature>
<dbReference type="VEuPathDB" id="VectorBase:PHUM193920"/>
<name>E0VGV8_PEDHC</name>
<dbReference type="KEGG" id="phu:Phum_PHUM193920"/>
<protein>
    <submittedName>
        <fullName evidence="2 3">Uncharacterized protein</fullName>
    </submittedName>
</protein>
<evidence type="ECO:0000313" key="4">
    <source>
        <dbReference type="Proteomes" id="UP000009046"/>
    </source>
</evidence>
<organism>
    <name type="scientific">Pediculus humanus subsp. corporis</name>
    <name type="common">Body louse</name>
    <dbReference type="NCBI Taxonomy" id="121224"/>
    <lineage>
        <taxon>Eukaryota</taxon>
        <taxon>Metazoa</taxon>
        <taxon>Ecdysozoa</taxon>
        <taxon>Arthropoda</taxon>
        <taxon>Hexapoda</taxon>
        <taxon>Insecta</taxon>
        <taxon>Pterygota</taxon>
        <taxon>Neoptera</taxon>
        <taxon>Paraneoptera</taxon>
        <taxon>Psocodea</taxon>
        <taxon>Troctomorpha</taxon>
        <taxon>Phthiraptera</taxon>
        <taxon>Anoplura</taxon>
        <taxon>Pediculidae</taxon>
        <taxon>Pediculus</taxon>
    </lineage>
</organism>
<dbReference type="InParanoid" id="E0VGV8"/>
<dbReference type="AlphaFoldDB" id="E0VGV8"/>
<keyword evidence="4" id="KW-1185">Reference proteome</keyword>
<dbReference type="EMBL" id="DS235152">
    <property type="protein sequence ID" value="EEB12614.1"/>
    <property type="molecule type" value="Genomic_DNA"/>
</dbReference>
<reference evidence="3" key="3">
    <citation type="submission" date="2021-02" db="UniProtKB">
        <authorList>
            <consortium name="EnsemblMetazoa"/>
        </authorList>
    </citation>
    <scope>IDENTIFICATION</scope>
    <source>
        <strain evidence="3">USDA</strain>
    </source>
</reference>
<evidence type="ECO:0000256" key="1">
    <source>
        <dbReference type="SAM" id="MobiDB-lite"/>
    </source>
</evidence>
<sequence length="69" mass="8112">MSGTPSHKILYSRTKPSYCRVSNEIKRFDDYDECEGYVKNYGEWTNFPDGERSGRGGSEKKRKRIGEWK</sequence>
<dbReference type="GeneID" id="8240197"/>
<dbReference type="Proteomes" id="UP000009046">
    <property type="component" value="Unassembled WGS sequence"/>
</dbReference>
<dbReference type="EnsemblMetazoa" id="PHUM193920-RA">
    <property type="protein sequence ID" value="PHUM193920-PA"/>
    <property type="gene ID" value="PHUM193920"/>
</dbReference>
<accession>E0VGV8</accession>
<dbReference type="HOGENOM" id="CLU_2778917_0_0_1"/>
<gene>
    <name evidence="3" type="primary">8240197</name>
    <name evidence="2" type="ORF">Phum_PHUM193920</name>
</gene>
<reference evidence="2" key="1">
    <citation type="submission" date="2007-04" db="EMBL/GenBank/DDBJ databases">
        <title>Annotation of Pediculus humanus corporis strain USDA.</title>
        <authorList>
            <person name="Kirkness E."/>
            <person name="Hannick L."/>
            <person name="Hass B."/>
            <person name="Bruggner R."/>
            <person name="Lawson D."/>
            <person name="Bidwell S."/>
            <person name="Joardar V."/>
            <person name="Caler E."/>
            <person name="Walenz B."/>
            <person name="Inman J."/>
            <person name="Schobel S."/>
            <person name="Galinsky K."/>
            <person name="Amedeo P."/>
            <person name="Strausberg R."/>
        </authorList>
    </citation>
    <scope>NUCLEOTIDE SEQUENCE</scope>
    <source>
        <strain evidence="2">USDA</strain>
    </source>
</reference>
<dbReference type="RefSeq" id="XP_002425352.1">
    <property type="nucleotide sequence ID" value="XM_002425307.1"/>
</dbReference>
<evidence type="ECO:0000313" key="3">
    <source>
        <dbReference type="EnsemblMetazoa" id="PHUM193920-PA"/>
    </source>
</evidence>
<reference evidence="2" key="2">
    <citation type="submission" date="2007-04" db="EMBL/GenBank/DDBJ databases">
        <title>The genome of the human body louse.</title>
        <authorList>
            <consortium name="The Human Body Louse Genome Consortium"/>
            <person name="Kirkness E."/>
            <person name="Walenz B."/>
            <person name="Hass B."/>
            <person name="Bruggner R."/>
            <person name="Strausberg R."/>
        </authorList>
    </citation>
    <scope>NUCLEOTIDE SEQUENCE</scope>
    <source>
        <strain evidence="2">USDA</strain>
    </source>
</reference>